<dbReference type="Proteomes" id="UP000582659">
    <property type="component" value="Unassembled WGS sequence"/>
</dbReference>
<name>A0A7I8XDS6_BURXY</name>
<evidence type="ECO:0000313" key="3">
    <source>
        <dbReference type="Proteomes" id="UP000659654"/>
    </source>
</evidence>
<protein>
    <submittedName>
        <fullName evidence="2">(pine wood nematode) hypothetical protein</fullName>
    </submittedName>
</protein>
<reference evidence="2" key="1">
    <citation type="submission" date="2020-09" db="EMBL/GenBank/DDBJ databases">
        <authorList>
            <person name="Kikuchi T."/>
        </authorList>
    </citation>
    <scope>NUCLEOTIDE SEQUENCE</scope>
    <source>
        <strain evidence="2">Ka4C1</strain>
    </source>
</reference>
<proteinExistence type="predicted"/>
<gene>
    <name evidence="2" type="ORF">BXYJ_LOCUS8163</name>
</gene>
<dbReference type="Proteomes" id="UP000659654">
    <property type="component" value="Unassembled WGS sequence"/>
</dbReference>
<keyword evidence="3" id="KW-1185">Reference proteome</keyword>
<accession>A0A7I8XDS6</accession>
<dbReference type="SMR" id="A0A7I8XDS6"/>
<dbReference type="EMBL" id="CAJFCV020000004">
    <property type="protein sequence ID" value="CAG9113532.1"/>
    <property type="molecule type" value="Genomic_DNA"/>
</dbReference>
<dbReference type="EMBL" id="CAJFDI010000004">
    <property type="protein sequence ID" value="CAD5224677.1"/>
    <property type="molecule type" value="Genomic_DNA"/>
</dbReference>
<dbReference type="AlphaFoldDB" id="A0A7I8XDS6"/>
<organism evidence="2 3">
    <name type="scientific">Bursaphelenchus xylophilus</name>
    <name type="common">Pinewood nematode worm</name>
    <name type="synonym">Aphelenchoides xylophilus</name>
    <dbReference type="NCBI Taxonomy" id="6326"/>
    <lineage>
        <taxon>Eukaryota</taxon>
        <taxon>Metazoa</taxon>
        <taxon>Ecdysozoa</taxon>
        <taxon>Nematoda</taxon>
        <taxon>Chromadorea</taxon>
        <taxon>Rhabditida</taxon>
        <taxon>Tylenchina</taxon>
        <taxon>Tylenchomorpha</taxon>
        <taxon>Aphelenchoidea</taxon>
        <taxon>Aphelenchoididae</taxon>
        <taxon>Bursaphelenchus</taxon>
    </lineage>
</organism>
<sequence>MRLILLMLCFLVQSKCESDGSLRENRIARHINVGMIQIGPKNGSIPCENTDECVPRCPIRYAHAHCTNRVCRCKAKFADITEFEKFYRLVFEKKYSHVYKE</sequence>
<feature type="signal peptide" evidence="1">
    <location>
        <begin position="1"/>
        <end position="16"/>
    </location>
</feature>
<keyword evidence="1" id="KW-0732">Signal</keyword>
<comment type="caution">
    <text evidence="2">The sequence shown here is derived from an EMBL/GenBank/DDBJ whole genome shotgun (WGS) entry which is preliminary data.</text>
</comment>
<feature type="chain" id="PRO_5036204507" evidence="1">
    <location>
        <begin position="17"/>
        <end position="101"/>
    </location>
</feature>
<evidence type="ECO:0000313" key="2">
    <source>
        <dbReference type="EMBL" id="CAD5224677.1"/>
    </source>
</evidence>
<evidence type="ECO:0000256" key="1">
    <source>
        <dbReference type="SAM" id="SignalP"/>
    </source>
</evidence>